<organism evidence="2 3">
    <name type="scientific">Apiospora rasikravindrae</name>
    <dbReference type="NCBI Taxonomy" id="990691"/>
    <lineage>
        <taxon>Eukaryota</taxon>
        <taxon>Fungi</taxon>
        <taxon>Dikarya</taxon>
        <taxon>Ascomycota</taxon>
        <taxon>Pezizomycotina</taxon>
        <taxon>Sordariomycetes</taxon>
        <taxon>Xylariomycetidae</taxon>
        <taxon>Amphisphaeriales</taxon>
        <taxon>Apiosporaceae</taxon>
        <taxon>Apiospora</taxon>
    </lineage>
</organism>
<evidence type="ECO:0000256" key="1">
    <source>
        <dbReference type="SAM" id="MobiDB-lite"/>
    </source>
</evidence>
<comment type="caution">
    <text evidence="2">The sequence shown here is derived from an EMBL/GenBank/DDBJ whole genome shotgun (WGS) entry which is preliminary data.</text>
</comment>
<evidence type="ECO:0000313" key="3">
    <source>
        <dbReference type="Proteomes" id="UP001444661"/>
    </source>
</evidence>
<protein>
    <submittedName>
        <fullName evidence="2">Uncharacterized protein</fullName>
    </submittedName>
</protein>
<name>A0ABR1TDG5_9PEZI</name>
<feature type="region of interest" description="Disordered" evidence="1">
    <location>
        <begin position="239"/>
        <end position="260"/>
    </location>
</feature>
<gene>
    <name evidence="2" type="ORF">PG993_004663</name>
</gene>
<dbReference type="EMBL" id="JAQQWK010000003">
    <property type="protein sequence ID" value="KAK8044639.1"/>
    <property type="molecule type" value="Genomic_DNA"/>
</dbReference>
<keyword evidence="3" id="KW-1185">Reference proteome</keyword>
<evidence type="ECO:0000313" key="2">
    <source>
        <dbReference type="EMBL" id="KAK8044639.1"/>
    </source>
</evidence>
<reference evidence="2 3" key="1">
    <citation type="submission" date="2023-01" db="EMBL/GenBank/DDBJ databases">
        <title>Analysis of 21 Apiospora genomes using comparative genomics revels a genus with tremendous synthesis potential of carbohydrate active enzymes and secondary metabolites.</title>
        <authorList>
            <person name="Sorensen T."/>
        </authorList>
    </citation>
    <scope>NUCLEOTIDE SEQUENCE [LARGE SCALE GENOMIC DNA]</scope>
    <source>
        <strain evidence="2 3">CBS 33761</strain>
    </source>
</reference>
<feature type="region of interest" description="Disordered" evidence="1">
    <location>
        <begin position="74"/>
        <end position="97"/>
    </location>
</feature>
<sequence length="260" mass="29556">MTVWRMPARSMMPDGEWYCIGAPSINVVAHDAANINNWHNNTRYMTNREWCYHAECDLIIFAHLYGDVVVTPEDEESESDYYEETGDEDDSDSDDMSIETVKPKTKKAEVDEVTNWPQVLERMENAHWAFDQTELEAHWKHVIVPRICRIREAHDRKKNAKKINIHGCYYYNALAGLAATCHTRNVDPADHPHGYGKGLPTVSELYLERVCQEFGGKSAQVIKEQEQALKQGRVLKKVKRGGGGGMGREDEDGDLVMGDG</sequence>
<dbReference type="Proteomes" id="UP001444661">
    <property type="component" value="Unassembled WGS sequence"/>
</dbReference>
<accession>A0ABR1TDG5</accession>
<proteinExistence type="predicted"/>